<proteinExistence type="predicted"/>
<feature type="transmembrane region" description="Helical" evidence="1">
    <location>
        <begin position="6"/>
        <end position="27"/>
    </location>
</feature>
<dbReference type="EMBL" id="JABFCX010000003">
    <property type="protein sequence ID" value="NNU17628.1"/>
    <property type="molecule type" value="Genomic_DNA"/>
</dbReference>
<sequence>MLSERAIQMIVFETGALAVWVGLGVLLMRGRVRWAWLGGALALALIGKVLVFLGADGAFGDWIGGRYNWEGKIVTAGFWLVATLAIFWGRLGKVGLTLSQNGPAPKLGIGLAVATAIATGLFMALYFPGTKTEPAVDMAYQAAMPSIEEELWFRGLLLGMLIMGFTRKGMERAGTFAVLVAALITALHFWSVHSIFTDGSWGFEFRPFWNVPTLFYGLLWVGVRLGTGSLLLPILLHTWANTADYFL</sequence>
<dbReference type="RefSeq" id="WP_173201231.1">
    <property type="nucleotide sequence ID" value="NZ_JABFCX010000003.1"/>
</dbReference>
<keyword evidence="1" id="KW-1133">Transmembrane helix</keyword>
<dbReference type="GO" id="GO:0004175">
    <property type="term" value="F:endopeptidase activity"/>
    <property type="evidence" value="ECO:0007669"/>
    <property type="project" value="UniProtKB-ARBA"/>
</dbReference>
<keyword evidence="4" id="KW-1185">Reference proteome</keyword>
<keyword evidence="3" id="KW-0645">Protease</keyword>
<feature type="transmembrane region" description="Helical" evidence="1">
    <location>
        <begin position="173"/>
        <end position="193"/>
    </location>
</feature>
<reference evidence="3 4" key="1">
    <citation type="submission" date="2020-05" db="EMBL/GenBank/DDBJ databases">
        <title>Parvularcula mediterraneae sp. nov., isolated from polypropylene straw from shallow seawater of the seashore of Laganas in Zakynthos island, Greece.</title>
        <authorList>
            <person name="Szabo I."/>
            <person name="Al-Omari J."/>
            <person name="Rado J."/>
            <person name="Szerdahelyi G.S."/>
        </authorList>
    </citation>
    <scope>NUCLEOTIDE SEQUENCE [LARGE SCALE GENOMIC DNA]</scope>
    <source>
        <strain evidence="3 4">ZS-1/3</strain>
    </source>
</reference>
<name>A0A7Y3RP34_9PROT</name>
<comment type="caution">
    <text evidence="3">The sequence shown here is derived from an EMBL/GenBank/DDBJ whole genome shotgun (WGS) entry which is preliminary data.</text>
</comment>
<feature type="transmembrane region" description="Helical" evidence="1">
    <location>
        <begin position="213"/>
        <end position="236"/>
    </location>
</feature>
<evidence type="ECO:0000313" key="3">
    <source>
        <dbReference type="EMBL" id="NNU17628.1"/>
    </source>
</evidence>
<evidence type="ECO:0000256" key="1">
    <source>
        <dbReference type="SAM" id="Phobius"/>
    </source>
</evidence>
<feature type="domain" description="CAAX prenyl protease 2/Lysostaphin resistance protein A-like" evidence="2">
    <location>
        <begin position="135"/>
        <end position="242"/>
    </location>
</feature>
<feature type="transmembrane region" description="Helical" evidence="1">
    <location>
        <begin position="73"/>
        <end position="92"/>
    </location>
</feature>
<gene>
    <name evidence="3" type="ORF">HK107_14950</name>
</gene>
<dbReference type="GO" id="GO:0006508">
    <property type="term" value="P:proteolysis"/>
    <property type="evidence" value="ECO:0007669"/>
    <property type="project" value="UniProtKB-KW"/>
</dbReference>
<keyword evidence="3" id="KW-0482">Metalloprotease</keyword>
<protein>
    <submittedName>
        <fullName evidence="3">CPBP family intramembrane metalloprotease</fullName>
    </submittedName>
</protein>
<dbReference type="GO" id="GO:0008237">
    <property type="term" value="F:metallopeptidase activity"/>
    <property type="evidence" value="ECO:0007669"/>
    <property type="project" value="UniProtKB-KW"/>
</dbReference>
<keyword evidence="1" id="KW-0812">Transmembrane</keyword>
<dbReference type="GO" id="GO:0080120">
    <property type="term" value="P:CAAX-box protein maturation"/>
    <property type="evidence" value="ECO:0007669"/>
    <property type="project" value="UniProtKB-ARBA"/>
</dbReference>
<keyword evidence="1" id="KW-0472">Membrane</keyword>
<feature type="transmembrane region" description="Helical" evidence="1">
    <location>
        <begin position="104"/>
        <end position="127"/>
    </location>
</feature>
<dbReference type="AlphaFoldDB" id="A0A7Y3RP34"/>
<evidence type="ECO:0000313" key="4">
    <source>
        <dbReference type="Proteomes" id="UP000536835"/>
    </source>
</evidence>
<evidence type="ECO:0000259" key="2">
    <source>
        <dbReference type="Pfam" id="PF02517"/>
    </source>
</evidence>
<organism evidence="3 4">
    <name type="scientific">Parvularcula mediterranea</name>
    <dbReference type="NCBI Taxonomy" id="2732508"/>
    <lineage>
        <taxon>Bacteria</taxon>
        <taxon>Pseudomonadati</taxon>
        <taxon>Pseudomonadota</taxon>
        <taxon>Alphaproteobacteria</taxon>
        <taxon>Parvularculales</taxon>
        <taxon>Parvularculaceae</taxon>
        <taxon>Parvularcula</taxon>
    </lineage>
</organism>
<dbReference type="InterPro" id="IPR003675">
    <property type="entry name" value="Rce1/LyrA-like_dom"/>
</dbReference>
<accession>A0A7Y3RP34</accession>
<feature type="transmembrane region" description="Helical" evidence="1">
    <location>
        <begin position="151"/>
        <end position="166"/>
    </location>
</feature>
<feature type="transmembrane region" description="Helical" evidence="1">
    <location>
        <begin position="34"/>
        <end position="53"/>
    </location>
</feature>
<keyword evidence="3" id="KW-0378">Hydrolase</keyword>
<dbReference type="Proteomes" id="UP000536835">
    <property type="component" value="Unassembled WGS sequence"/>
</dbReference>
<dbReference type="Pfam" id="PF02517">
    <property type="entry name" value="Rce1-like"/>
    <property type="match status" value="1"/>
</dbReference>